<dbReference type="Pfam" id="PF12679">
    <property type="entry name" value="ABC2_membrane_2"/>
    <property type="match status" value="1"/>
</dbReference>
<keyword evidence="1" id="KW-0472">Membrane</keyword>
<dbReference type="PANTHER" id="PTHR43471">
    <property type="entry name" value="ABC TRANSPORTER PERMEASE"/>
    <property type="match status" value="1"/>
</dbReference>
<protein>
    <submittedName>
        <fullName evidence="2">ABC transporter permease subunit</fullName>
    </submittedName>
</protein>
<feature type="transmembrane region" description="Helical" evidence="1">
    <location>
        <begin position="59"/>
        <end position="84"/>
    </location>
</feature>
<keyword evidence="1" id="KW-0812">Transmembrane</keyword>
<feature type="transmembrane region" description="Helical" evidence="1">
    <location>
        <begin position="145"/>
        <end position="165"/>
    </location>
</feature>
<dbReference type="GO" id="GO:0005886">
    <property type="term" value="C:plasma membrane"/>
    <property type="evidence" value="ECO:0007669"/>
    <property type="project" value="UniProtKB-SubCell"/>
</dbReference>
<dbReference type="GO" id="GO:0140359">
    <property type="term" value="F:ABC-type transporter activity"/>
    <property type="evidence" value="ECO:0007669"/>
    <property type="project" value="InterPro"/>
</dbReference>
<gene>
    <name evidence="2" type="ORF">JK634_11740</name>
</gene>
<evidence type="ECO:0000313" key="3">
    <source>
        <dbReference type="Proteomes" id="UP000623681"/>
    </source>
</evidence>
<comment type="caution">
    <text evidence="2">The sequence shown here is derived from an EMBL/GenBank/DDBJ whole genome shotgun (WGS) entry which is preliminary data.</text>
</comment>
<dbReference type="Proteomes" id="UP000623681">
    <property type="component" value="Unassembled WGS sequence"/>
</dbReference>
<evidence type="ECO:0000313" key="2">
    <source>
        <dbReference type="EMBL" id="MBL4932483.1"/>
    </source>
</evidence>
<accession>A0A937FFZ2</accession>
<organism evidence="2 3">
    <name type="scientific">Clostridium paridis</name>
    <dbReference type="NCBI Taxonomy" id="2803863"/>
    <lineage>
        <taxon>Bacteria</taxon>
        <taxon>Bacillati</taxon>
        <taxon>Bacillota</taxon>
        <taxon>Clostridia</taxon>
        <taxon>Eubacteriales</taxon>
        <taxon>Clostridiaceae</taxon>
        <taxon>Clostridium</taxon>
    </lineage>
</organism>
<name>A0A937FFZ2_9CLOT</name>
<evidence type="ECO:0000256" key="1">
    <source>
        <dbReference type="SAM" id="Phobius"/>
    </source>
</evidence>
<dbReference type="EMBL" id="JAESWA010000022">
    <property type="protein sequence ID" value="MBL4932483.1"/>
    <property type="molecule type" value="Genomic_DNA"/>
</dbReference>
<keyword evidence="3" id="KW-1185">Reference proteome</keyword>
<feature type="transmembrane region" description="Helical" evidence="1">
    <location>
        <begin position="177"/>
        <end position="197"/>
    </location>
</feature>
<proteinExistence type="predicted"/>
<dbReference type="AlphaFoldDB" id="A0A937FFZ2"/>
<dbReference type="PANTHER" id="PTHR43471:SF12">
    <property type="entry name" value="HYPOTHETICAL MEMBRANE PROTEIN, CONSERVED"/>
    <property type="match status" value="1"/>
</dbReference>
<dbReference type="RefSeq" id="WP_202767838.1">
    <property type="nucleotide sequence ID" value="NZ_JAESWA010000022.1"/>
</dbReference>
<sequence>MKINPVWRKELVVTMRSIKFPLTLAISLGIISALVILVFDGLLTQVKFYGNLTSLTALYFITTLIEFVIIGLIAPTLTAPAICGEKERGTLDILLSTKMSPRSIILGKLWASLSKVILLIIASTPIFAITLSLGGVSISNIFEMILLYIATAIFCGSVGLFFSSFCKSTKGSIASTYVFLSVLAFGTIIITLIYYNILVNKYALLGKSLDPVIPVWLYFNPGLGYGSIIYNQLGASTNSILPFGQIVGIEKAWIVNLILEGIMTIVMLFAATYMLNPLRKRRIKK</sequence>
<feature type="transmembrane region" description="Helical" evidence="1">
    <location>
        <begin position="20"/>
        <end position="39"/>
    </location>
</feature>
<keyword evidence="1" id="KW-1133">Transmembrane helix</keyword>
<feature type="transmembrane region" description="Helical" evidence="1">
    <location>
        <begin position="253"/>
        <end position="275"/>
    </location>
</feature>
<feature type="transmembrane region" description="Helical" evidence="1">
    <location>
        <begin position="105"/>
        <end position="133"/>
    </location>
</feature>
<reference evidence="2" key="1">
    <citation type="submission" date="2021-01" db="EMBL/GenBank/DDBJ databases">
        <title>Genome public.</title>
        <authorList>
            <person name="Liu C."/>
            <person name="Sun Q."/>
        </authorList>
    </citation>
    <scope>NUCLEOTIDE SEQUENCE</scope>
    <source>
        <strain evidence="2">YIM B02565</strain>
    </source>
</reference>